<keyword evidence="5" id="KW-0479">Metal-binding</keyword>
<dbReference type="InterPro" id="IPR004800">
    <property type="entry name" value="KdsD/KpsF-type"/>
</dbReference>
<dbReference type="CDD" id="cd05014">
    <property type="entry name" value="SIS_Kpsf"/>
    <property type="match status" value="1"/>
</dbReference>
<dbReference type="CDD" id="cd04604">
    <property type="entry name" value="CBS_pair_SIS_assoc"/>
    <property type="match status" value="1"/>
</dbReference>
<dbReference type="GO" id="GO:0046872">
    <property type="term" value="F:metal ion binding"/>
    <property type="evidence" value="ECO:0007669"/>
    <property type="project" value="UniProtKB-KW"/>
</dbReference>
<feature type="site" description="Catalytically relevant" evidence="6">
    <location>
        <position position="90"/>
    </location>
</feature>
<dbReference type="PROSITE" id="PS51371">
    <property type="entry name" value="CBS"/>
    <property type="match status" value="2"/>
</dbReference>
<keyword evidence="5" id="KW-0862">Zinc</keyword>
<feature type="binding site" evidence="5">
    <location>
        <position position="113"/>
    </location>
    <ligand>
        <name>Zn(2+)</name>
        <dbReference type="ChEBI" id="CHEBI:29105"/>
    </ligand>
</feature>
<feature type="domain" description="CBS" evidence="8">
    <location>
        <begin position="308"/>
        <end position="360"/>
    </location>
</feature>
<evidence type="ECO:0000256" key="5">
    <source>
        <dbReference type="PIRSR" id="PIRSR004692-2"/>
    </source>
</evidence>
<dbReference type="PANTHER" id="PTHR42745">
    <property type="match status" value="1"/>
</dbReference>
<evidence type="ECO:0000256" key="4">
    <source>
        <dbReference type="PIRNR" id="PIRNR004692"/>
    </source>
</evidence>
<dbReference type="GO" id="GO:0097367">
    <property type="term" value="F:carbohydrate derivative binding"/>
    <property type="evidence" value="ECO:0007669"/>
    <property type="project" value="InterPro"/>
</dbReference>
<dbReference type="InterPro" id="IPR046342">
    <property type="entry name" value="CBS_dom_sf"/>
</dbReference>
<dbReference type="FunFam" id="3.40.50.10490:FF:000011">
    <property type="entry name" value="Arabinose 5-phosphate isomerase"/>
    <property type="match status" value="1"/>
</dbReference>
<dbReference type="InterPro" id="IPR000644">
    <property type="entry name" value="CBS_dom"/>
</dbReference>
<dbReference type="InterPro" id="IPR050986">
    <property type="entry name" value="GutQ/KpsF_isomerases"/>
</dbReference>
<organism evidence="10 11">
    <name type="scientific">Xylophilus ampelinus</name>
    <dbReference type="NCBI Taxonomy" id="54067"/>
    <lineage>
        <taxon>Bacteria</taxon>
        <taxon>Pseudomonadati</taxon>
        <taxon>Pseudomonadota</taxon>
        <taxon>Betaproteobacteria</taxon>
        <taxon>Burkholderiales</taxon>
        <taxon>Xylophilus</taxon>
    </lineage>
</organism>
<evidence type="ECO:0000256" key="7">
    <source>
        <dbReference type="PROSITE-ProRule" id="PRU00703"/>
    </source>
</evidence>
<gene>
    <name evidence="10" type="ORF">DFQ15_10723</name>
</gene>
<feature type="domain" description="SIS" evidence="9">
    <location>
        <begin position="72"/>
        <end position="215"/>
    </location>
</feature>
<dbReference type="EMBL" id="QJTC01000007">
    <property type="protein sequence ID" value="PYE78373.1"/>
    <property type="molecule type" value="Genomic_DNA"/>
</dbReference>
<keyword evidence="11" id="KW-1185">Reference proteome</keyword>
<evidence type="ECO:0000259" key="9">
    <source>
        <dbReference type="PROSITE" id="PS51464"/>
    </source>
</evidence>
<dbReference type="InterPro" id="IPR035474">
    <property type="entry name" value="SIS_Kpsf"/>
</dbReference>
<evidence type="ECO:0000256" key="1">
    <source>
        <dbReference type="ARBA" id="ARBA00008165"/>
    </source>
</evidence>
<sequence length="360" mass="37452">MLASTVPARVSRRAETWRKNPADKMGRMTSAVPSLLAFDADAALRLARDTLDIEAAAVTGLKARLGEHFPQVVQLVLRCTGRVVVMGMGKSGHIGRKIAATLASTGTPAMFVHPAEANHGDLGMITGQDVVLAISNSGEVAELAGILPVVKRMGTPLVAMTGGLGSTLARHADWVLDSGVEKEACPLNLAPTASTTAQAALGDALAVVLLEARGFRAEDFARSHPGGALGRKLLTHVSDVMRTGDAVPAVLPDTPLAVLMREMSAKGLGAAAVVDADRRVLGVFTDGDLRRLVETGADLRALSAAEVMHARPRTIAPTALAVDAAERMEEHRITSVLVADADGVLVGVAHIGDLLRAKVI</sequence>
<name>A0A318SHS8_9BURK</name>
<dbReference type="PIRSF" id="PIRSF004692">
    <property type="entry name" value="KdsD_KpsF"/>
    <property type="match status" value="1"/>
</dbReference>
<evidence type="ECO:0000313" key="10">
    <source>
        <dbReference type="EMBL" id="PYE78373.1"/>
    </source>
</evidence>
<feature type="domain" description="CBS" evidence="8">
    <location>
        <begin position="241"/>
        <end position="299"/>
    </location>
</feature>
<dbReference type="PROSITE" id="PS51464">
    <property type="entry name" value="SIS"/>
    <property type="match status" value="1"/>
</dbReference>
<feature type="site" description="Catalytically relevant" evidence="6">
    <location>
        <position position="224"/>
    </location>
</feature>
<dbReference type="PANTHER" id="PTHR42745:SF1">
    <property type="entry name" value="ARABINOSE 5-PHOSPHATE ISOMERASE KDSD"/>
    <property type="match status" value="1"/>
</dbReference>
<dbReference type="Gene3D" id="3.40.50.10490">
    <property type="entry name" value="Glucose-6-phosphate isomerase like protein, domain 1"/>
    <property type="match status" value="1"/>
</dbReference>
<comment type="similarity">
    <text evidence="1 4">Belongs to the SIS family. GutQ/KpsF subfamily.</text>
</comment>
<dbReference type="Gene3D" id="3.10.580.10">
    <property type="entry name" value="CBS-domain"/>
    <property type="match status" value="1"/>
</dbReference>
<dbReference type="Proteomes" id="UP000247540">
    <property type="component" value="Unassembled WGS sequence"/>
</dbReference>
<feature type="site" description="Catalytically relevant" evidence="6">
    <location>
        <position position="183"/>
    </location>
</feature>
<feature type="site" description="Catalytically relevant" evidence="6">
    <location>
        <position position="142"/>
    </location>
</feature>
<dbReference type="Pfam" id="PF00571">
    <property type="entry name" value="CBS"/>
    <property type="match status" value="2"/>
</dbReference>
<dbReference type="SMART" id="SM00116">
    <property type="entry name" value="CBS"/>
    <property type="match status" value="2"/>
</dbReference>
<comment type="caution">
    <text evidence="10">The sequence shown here is derived from an EMBL/GenBank/DDBJ whole genome shotgun (WGS) entry which is preliminary data.</text>
</comment>
<accession>A0A318SHS8</accession>
<dbReference type="AlphaFoldDB" id="A0A318SHS8"/>
<evidence type="ECO:0000259" key="8">
    <source>
        <dbReference type="PROSITE" id="PS51371"/>
    </source>
</evidence>
<keyword evidence="2" id="KW-0677">Repeat</keyword>
<dbReference type="InterPro" id="IPR046348">
    <property type="entry name" value="SIS_dom_sf"/>
</dbReference>
<dbReference type="GO" id="GO:1901135">
    <property type="term" value="P:carbohydrate derivative metabolic process"/>
    <property type="evidence" value="ECO:0007669"/>
    <property type="project" value="InterPro"/>
</dbReference>
<dbReference type="GO" id="GO:0019146">
    <property type="term" value="F:arabinose-5-phosphate isomerase activity"/>
    <property type="evidence" value="ECO:0007669"/>
    <property type="project" value="UniProtKB-ARBA"/>
</dbReference>
<keyword evidence="3 7" id="KW-0129">CBS domain</keyword>
<dbReference type="GO" id="GO:0005975">
    <property type="term" value="P:carbohydrate metabolic process"/>
    <property type="evidence" value="ECO:0007669"/>
    <property type="project" value="InterPro"/>
</dbReference>
<reference evidence="10 11" key="1">
    <citation type="submission" date="2018-06" db="EMBL/GenBank/DDBJ databases">
        <title>Genomic Encyclopedia of Type Strains, Phase III (KMG-III): the genomes of soil and plant-associated and newly described type strains.</title>
        <authorList>
            <person name="Whitman W."/>
        </authorList>
    </citation>
    <scope>NUCLEOTIDE SEQUENCE [LARGE SCALE GENOMIC DNA]</scope>
    <source>
        <strain evidence="10 11">CECT 7646</strain>
    </source>
</reference>
<dbReference type="NCBIfam" id="TIGR00393">
    <property type="entry name" value="kpsF"/>
    <property type="match status" value="1"/>
</dbReference>
<proteinExistence type="inferred from homology"/>
<evidence type="ECO:0000256" key="2">
    <source>
        <dbReference type="ARBA" id="ARBA00022737"/>
    </source>
</evidence>
<protein>
    <submittedName>
        <fullName evidence="10">Arabinose-5-phosphate isomerase</fullName>
    </submittedName>
</protein>
<evidence type="ECO:0000313" key="11">
    <source>
        <dbReference type="Proteomes" id="UP000247540"/>
    </source>
</evidence>
<dbReference type="Pfam" id="PF01380">
    <property type="entry name" value="SIS"/>
    <property type="match status" value="1"/>
</dbReference>
<dbReference type="InterPro" id="IPR001347">
    <property type="entry name" value="SIS_dom"/>
</dbReference>
<dbReference type="SUPFAM" id="SSF53697">
    <property type="entry name" value="SIS domain"/>
    <property type="match status" value="1"/>
</dbReference>
<evidence type="ECO:0000256" key="3">
    <source>
        <dbReference type="ARBA" id="ARBA00023122"/>
    </source>
</evidence>
<keyword evidence="10" id="KW-0413">Isomerase</keyword>
<evidence type="ECO:0000256" key="6">
    <source>
        <dbReference type="PIRSR" id="PIRSR004692-3"/>
    </source>
</evidence>